<dbReference type="InterPro" id="IPR012851">
    <property type="entry name" value="Spore_coat_CotF-like"/>
</dbReference>
<dbReference type="OrthoDB" id="2901397at2"/>
<sequence length="120" mass="13381">MNNDYLDPINAVGMPDLADNSFALEFLMRAKNGVRNCAFAIAETASPDARAILKQQLNDSLAMHDAIAKLMIDKHWLHPYQVGEQFQLDLKSADTTMKISNLDLFPKDTSRLGLFATPDK</sequence>
<proteinExistence type="inferred from homology"/>
<dbReference type="Gene3D" id="1.20.1260.10">
    <property type="match status" value="1"/>
</dbReference>
<dbReference type="EMBL" id="SUPK01000001">
    <property type="protein sequence ID" value="TJY43945.1"/>
    <property type="molecule type" value="Genomic_DNA"/>
</dbReference>
<comment type="subcellular location">
    <subcellularLocation>
        <location evidence="2">Spore coat</location>
    </subcellularLocation>
</comment>
<keyword evidence="4" id="KW-0167">Capsid protein</keyword>
<organism evidence="4 5">
    <name type="scientific">Cohnella pontilimi</name>
    <dbReference type="NCBI Taxonomy" id="2564100"/>
    <lineage>
        <taxon>Bacteria</taxon>
        <taxon>Bacillati</taxon>
        <taxon>Bacillota</taxon>
        <taxon>Bacilli</taxon>
        <taxon>Bacillales</taxon>
        <taxon>Paenibacillaceae</taxon>
        <taxon>Cohnella</taxon>
    </lineage>
</organism>
<evidence type="ECO:0000256" key="2">
    <source>
        <dbReference type="ARBA" id="ARBA00024325"/>
    </source>
</evidence>
<dbReference type="Pfam" id="PF07875">
    <property type="entry name" value="Coat_F"/>
    <property type="match status" value="1"/>
</dbReference>
<dbReference type="AlphaFoldDB" id="A0A4U0FG98"/>
<dbReference type="PANTHER" id="PTHR39183:SF1">
    <property type="entry name" value="SPORE COAT PROTEIN F-LIKE PROTEIN YHCQ"/>
    <property type="match status" value="1"/>
</dbReference>
<gene>
    <name evidence="4" type="ORF">E5161_00645</name>
</gene>
<evidence type="ECO:0000313" key="5">
    <source>
        <dbReference type="Proteomes" id="UP000309673"/>
    </source>
</evidence>
<keyword evidence="4" id="KW-0946">Virion</keyword>
<evidence type="ECO:0000256" key="3">
    <source>
        <dbReference type="ARBA" id="ARBA00024344"/>
    </source>
</evidence>
<dbReference type="GO" id="GO:0030435">
    <property type="term" value="P:sporulation resulting in formation of a cellular spore"/>
    <property type="evidence" value="ECO:0007669"/>
    <property type="project" value="UniProtKB-KW"/>
</dbReference>
<name>A0A4U0FG98_9BACL</name>
<dbReference type="RefSeq" id="WP_136775666.1">
    <property type="nucleotide sequence ID" value="NZ_SUPK01000001.1"/>
</dbReference>
<dbReference type="Proteomes" id="UP000309673">
    <property type="component" value="Unassembled WGS sequence"/>
</dbReference>
<reference evidence="4 5" key="1">
    <citation type="submission" date="2019-04" db="EMBL/GenBank/DDBJ databases">
        <title>Cohnella sp. nov., isolated from soil.</title>
        <authorList>
            <person name="Kim W."/>
        </authorList>
    </citation>
    <scope>NUCLEOTIDE SEQUENCE [LARGE SCALE GENOMIC DNA]</scope>
    <source>
        <strain evidence="4 5">CAU 1483</strain>
    </source>
</reference>
<accession>A0A4U0FG98</accession>
<dbReference type="PANTHER" id="PTHR39183">
    <property type="entry name" value="SPORE COAT PROTEIN F-LIKE PROTEIN YHCQ"/>
    <property type="match status" value="1"/>
</dbReference>
<protein>
    <submittedName>
        <fullName evidence="4">Spore coat protein</fullName>
    </submittedName>
</protein>
<keyword evidence="1" id="KW-0749">Sporulation</keyword>
<comment type="similarity">
    <text evidence="3">Belongs to the CotF family.</text>
</comment>
<dbReference type="InterPro" id="IPR012347">
    <property type="entry name" value="Ferritin-like"/>
</dbReference>
<evidence type="ECO:0000313" key="4">
    <source>
        <dbReference type="EMBL" id="TJY43945.1"/>
    </source>
</evidence>
<comment type="caution">
    <text evidence="4">The sequence shown here is derived from an EMBL/GenBank/DDBJ whole genome shotgun (WGS) entry which is preliminary data.</text>
</comment>
<keyword evidence="5" id="KW-1185">Reference proteome</keyword>
<evidence type="ECO:0000256" key="1">
    <source>
        <dbReference type="ARBA" id="ARBA00022969"/>
    </source>
</evidence>